<dbReference type="AlphaFoldDB" id="A0A660E1R2"/>
<organism evidence="1 2">
    <name type="scientific">Lactiplantibacillus mudanjiangensis</name>
    <dbReference type="NCBI Taxonomy" id="1296538"/>
    <lineage>
        <taxon>Bacteria</taxon>
        <taxon>Bacillati</taxon>
        <taxon>Bacillota</taxon>
        <taxon>Bacilli</taxon>
        <taxon>Lactobacillales</taxon>
        <taxon>Lactobacillaceae</taxon>
        <taxon>Lactiplantibacillus</taxon>
    </lineage>
</organism>
<reference evidence="1 2" key="1">
    <citation type="submission" date="2018-11" db="EMBL/GenBank/DDBJ databases">
        <authorList>
            <person name="Wuyts S."/>
        </authorList>
    </citation>
    <scope>NUCLEOTIDE SEQUENCE [LARGE SCALE GENOMIC DNA]</scope>
    <source>
        <strain evidence="1">Lactobacillus mudanjiangensis AMBF249</strain>
    </source>
</reference>
<accession>A0A660E1R2</accession>
<dbReference type="Proteomes" id="UP000289996">
    <property type="component" value="Unassembled WGS sequence"/>
</dbReference>
<gene>
    <name evidence="1" type="ORF">MUDAN_MDHGFNIF_01205</name>
</gene>
<dbReference type="EMBL" id="UYIG01000152">
    <property type="protein sequence ID" value="VDG29668.1"/>
    <property type="molecule type" value="Genomic_DNA"/>
</dbReference>
<keyword evidence="2" id="KW-1185">Reference proteome</keyword>
<proteinExistence type="predicted"/>
<name>A0A660E1R2_9LACO</name>
<evidence type="ECO:0000313" key="2">
    <source>
        <dbReference type="Proteomes" id="UP000289996"/>
    </source>
</evidence>
<evidence type="ECO:0000313" key="1">
    <source>
        <dbReference type="EMBL" id="VDG29668.1"/>
    </source>
</evidence>
<protein>
    <submittedName>
        <fullName evidence="1">Uncharacterized protein</fullName>
    </submittedName>
</protein>
<sequence>MKFIDEIDEEIAPAFEDPQIMQATIQAMLESDAISEATKELLRTEPIKEVWRHNMQPFVEEYYRRLGA</sequence>
<dbReference type="RefSeq" id="WP_130846025.1">
    <property type="nucleotide sequence ID" value="NZ_BJDY01000001.1"/>
</dbReference>